<sequence>MGRNINTTTLLDTKPTLAVDFNKTLIITTAKKIEYQTVESAGTIVGAESRDEIYKKVEAFFGGAARVADVDVYGSSTLTDGEALKTALDKLLEEEREFLFFMLDKFDSTALTKAAADWGAANGKIFAYLTSDEEEGDEIDSVTAFAATVNKDQVIAVDGEPYLDAKLIGFMTTTQPGYLPWSWREKIGSRPSKRPLADQKKLQDANINYINKERRGIYVTYPGKTASGEFVKNIWGKMNMEDDMHIAIVNLLKSNNPPGHPGADLNSAPRFDAAIESVIIDYASDFRKFIATWSQQEVDDGITTQAVGMPKMKVKTKTEYQDNDIRAGKFEIQWTAIPRGECISGSISGLLTFDTTQVGD</sequence>
<proteinExistence type="predicted"/>
<protein>
    <recommendedName>
        <fullName evidence="2">Tail sheath protein</fullName>
    </recommendedName>
</protein>
<organism evidence="1">
    <name type="scientific">Myoviridae sp. ctZ2t4</name>
    <dbReference type="NCBI Taxonomy" id="2827693"/>
    <lineage>
        <taxon>Viruses</taxon>
        <taxon>Duplodnaviria</taxon>
        <taxon>Heunggongvirae</taxon>
        <taxon>Uroviricota</taxon>
        <taxon>Caudoviricetes</taxon>
    </lineage>
</organism>
<reference evidence="1" key="1">
    <citation type="journal article" date="2021" name="Proc. Natl. Acad. Sci. U.S.A.">
        <title>A Catalog of Tens of Thousands of Viruses from Human Metagenomes Reveals Hidden Associations with Chronic Diseases.</title>
        <authorList>
            <person name="Tisza M.J."/>
            <person name="Buck C.B."/>
        </authorList>
    </citation>
    <scope>NUCLEOTIDE SEQUENCE</scope>
    <source>
        <strain evidence="1">CtZ2t4</strain>
    </source>
</reference>
<accession>A0A8S5SS04</accession>
<name>A0A8S5SS04_9CAUD</name>
<dbReference type="EMBL" id="BK032664">
    <property type="protein sequence ID" value="DAF53829.1"/>
    <property type="molecule type" value="Genomic_DNA"/>
</dbReference>
<evidence type="ECO:0000313" key="1">
    <source>
        <dbReference type="EMBL" id="DAF53829.1"/>
    </source>
</evidence>
<evidence type="ECO:0008006" key="2">
    <source>
        <dbReference type="Google" id="ProtNLM"/>
    </source>
</evidence>